<reference evidence="10" key="1">
    <citation type="submission" date="2022-07" db="EMBL/GenBank/DDBJ databases">
        <title>Evaluation of T. orientalis genome assembly methods using nanopore sequencing and analysis of variation between genomes.</title>
        <authorList>
            <person name="Yam J."/>
            <person name="Micallef M.L."/>
            <person name="Liu M."/>
            <person name="Djordjevic S.P."/>
            <person name="Bogema D.R."/>
            <person name="Jenkins C."/>
        </authorList>
    </citation>
    <scope>NUCLEOTIDE SEQUENCE</scope>
    <source>
        <strain evidence="10">Fish Creek</strain>
    </source>
</reference>
<gene>
    <name evidence="10" type="ORF">MACJ_001119</name>
</gene>
<dbReference type="PANTHER" id="PTHR23245">
    <property type="entry name" value="TRNA METHYLTRANSFERASE"/>
    <property type="match status" value="1"/>
</dbReference>
<evidence type="ECO:0000259" key="9">
    <source>
        <dbReference type="PROSITE" id="PS51684"/>
    </source>
</evidence>
<dbReference type="AlphaFoldDB" id="A0A976M7Z5"/>
<feature type="compositionally biased region" description="Polar residues" evidence="8">
    <location>
        <begin position="75"/>
        <end position="89"/>
    </location>
</feature>
<sequence>MDRSQLNSLFGPEPLGSIYEGTHEISQRNPNTSGLQTLSNDKINILNDPLIKKVHDNIVSALKHTQEKIEKTQYKKSQNGADSHTNRPNNHLEKSNILDKSLKKSVDVFIVPLLRLLVQSGLYTTTSSCSGRITFFEKDRHYQTKNDFIYGRSGRFLYSSHSYIEQSAFDDILALIDSNPKSKFDCYKSEHEEEIDNNIQDSQTNCTHEHVYTENEVILKFEPFIVHVECKNIQDGRKLMDLCKSVGLKQSGISSFGKKIIVAIRGNGSLEAPVMIKKYRIENNLPHLLENQYLVNNEYLIYLINCCNRKMITNFYQFIRLYHRLKEEIKCNEQELKKDENKIIRYPIGPMCPNWLESDKEYTDLFSDGKLKYRSTFSFPFGVEIPVSVLSFSENSKHLLRTECCLTTSKRYVVAYGGVERGISKTVCVLDLKNVDAGFMVFDLGEHGPVSTTDSAMICDGDVFITHGGMKNIKSDSNEVYLLHVYEEDSGITAVKWYKCEVKGSTVPRPRYRHSMCLKKRTLIAESKDSTPSFCTYETKFFVAGGLSTVYQPYDEHCIWTCTLTYKISGNAVLSPMVEWTCLHLSTSDPWIRGSLAYQEATDTLFFIGGFKSFHEPYSEDEYITKISGLDFKSMKLINFTTIPSRFLKSGNNSESRTPGDKETNPLLIAKCFPNKRIIHRLIKMTDDDYLLVGRHAIKDCRCEVWYFNLREFVWHKSFEMDSGAIRGFGSCLVRYEKGNCKHLELWMAGGGIPIGYTIGSVYDPPVRIILYCNNNCCGNEGHECGNYIEPPFDKDSFKETGSDDSYNYMGMYIVLENQSMLKKIKTLCEQHGAFDKSRKIQELTHSNKYLFHYSTCNDNSDLKLCSRCYERSRCGFCHGCSSCNRTKYVVGAPCFLVPVLRRFEHNELDNAPTFNIFSNAHLNKKAAQNPKDKLLSILKSEVNESEVDASVMGTALLITNSLRTPFPLDSIDWKTVSSEFNVQSVALAGEIEGEKRQRRIELLYGPEEVSVKENGVTYRFNITKNMFSKGNSYERIRLVKTYFDQQAKESVQTAASTKSELIVDLFCGIGYFSVPILKFTDKKRVSKIVCVDINDEAIKYININCGSNKIDKDRIETHLEDCSKFGETFGLDYVGKADRILLGLLPSSEVGWIPALRALNKKVGGILHIHGLTECKSTFVFEVLKSSESWESYVVKHGYSGSLNKGDSIGENHVKDFGLYTLKRFHQLCNSLSFMKHCCWLLEVLHIRTVKHYSPNMYHGVVDLKLTPISLNS</sequence>
<dbReference type="InterPro" id="IPR036602">
    <property type="entry name" value="tRNA_yW-synthesising-like_sf"/>
</dbReference>
<dbReference type="PROSITE" id="PS51684">
    <property type="entry name" value="SAM_MT_TRM5_TYW2"/>
    <property type="match status" value="1"/>
</dbReference>
<dbReference type="Gene3D" id="3.30.1960.10">
    <property type="entry name" value="tRNA wybutosine-synthesizing-like"/>
    <property type="match status" value="1"/>
</dbReference>
<dbReference type="SUPFAM" id="SSF111278">
    <property type="entry name" value="SSo0622-like"/>
    <property type="match status" value="1"/>
</dbReference>
<dbReference type="Gene3D" id="3.40.50.150">
    <property type="entry name" value="Vaccinia Virus protein VP39"/>
    <property type="match status" value="1"/>
</dbReference>
<evidence type="ECO:0000256" key="6">
    <source>
        <dbReference type="ARBA" id="ARBA00022694"/>
    </source>
</evidence>
<evidence type="ECO:0000256" key="1">
    <source>
        <dbReference type="ARBA" id="ARBA00004797"/>
    </source>
</evidence>
<name>A0A976M7Z5_THEOR</name>
<dbReference type="InterPro" id="IPR015915">
    <property type="entry name" value="Kelch-typ_b-propeller"/>
</dbReference>
<dbReference type="GO" id="GO:0030488">
    <property type="term" value="P:tRNA methylation"/>
    <property type="evidence" value="ECO:0007669"/>
    <property type="project" value="TreeGrafter"/>
</dbReference>
<dbReference type="OrthoDB" id="408788at2759"/>
<organism evidence="10 11">
    <name type="scientific">Theileria orientalis</name>
    <dbReference type="NCBI Taxonomy" id="68886"/>
    <lineage>
        <taxon>Eukaryota</taxon>
        <taxon>Sar</taxon>
        <taxon>Alveolata</taxon>
        <taxon>Apicomplexa</taxon>
        <taxon>Aconoidasida</taxon>
        <taxon>Piroplasmida</taxon>
        <taxon>Theileriidae</taxon>
        <taxon>Theileria</taxon>
    </lineage>
</organism>
<evidence type="ECO:0000256" key="2">
    <source>
        <dbReference type="ARBA" id="ARBA00012750"/>
    </source>
</evidence>
<dbReference type="InterPro" id="IPR056743">
    <property type="entry name" value="TRM5-TYW2-like_MTfase"/>
</dbReference>
<evidence type="ECO:0000313" key="11">
    <source>
        <dbReference type="Proteomes" id="UP000244803"/>
    </source>
</evidence>
<evidence type="ECO:0000256" key="5">
    <source>
        <dbReference type="ARBA" id="ARBA00022691"/>
    </source>
</evidence>
<dbReference type="PANTHER" id="PTHR23245:SF31">
    <property type="entry name" value="TRNA WYBUTOSINE-SYNTHESIZING PROTEIN 3 HOMOLOG"/>
    <property type="match status" value="1"/>
</dbReference>
<accession>A0A976M7Z5</accession>
<dbReference type="SUPFAM" id="SSF53335">
    <property type="entry name" value="S-adenosyl-L-methionine-dependent methyltransferases"/>
    <property type="match status" value="1"/>
</dbReference>
<evidence type="ECO:0000313" key="10">
    <source>
        <dbReference type="EMBL" id="UKJ90188.2"/>
    </source>
</evidence>
<keyword evidence="4" id="KW-0808">Transferase</keyword>
<comment type="catalytic activity">
    <reaction evidence="7">
        <text>4-demethyl-7-[(3S)-3-amino-3-carboxypropyl]wyosine(37) in tRNA(Phe) + S-adenosyl-L-methionine = 7-[(3S)-3-amino-3-carboxypropyl]wyosine(37) in tRNA(Phe) + S-adenosyl-L-homocysteine + H(+)</text>
        <dbReference type="Rhea" id="RHEA:36635"/>
        <dbReference type="Rhea" id="RHEA-COMP:10378"/>
        <dbReference type="Rhea" id="RHEA-COMP:10379"/>
        <dbReference type="ChEBI" id="CHEBI:15378"/>
        <dbReference type="ChEBI" id="CHEBI:57856"/>
        <dbReference type="ChEBI" id="CHEBI:59789"/>
        <dbReference type="ChEBI" id="CHEBI:73543"/>
        <dbReference type="ChEBI" id="CHEBI:73550"/>
        <dbReference type="EC" id="2.1.1.282"/>
    </reaction>
</comment>
<evidence type="ECO:0000256" key="7">
    <source>
        <dbReference type="ARBA" id="ARBA00049202"/>
    </source>
</evidence>
<dbReference type="GO" id="GO:0008175">
    <property type="term" value="F:tRNA methyltransferase activity"/>
    <property type="evidence" value="ECO:0007669"/>
    <property type="project" value="TreeGrafter"/>
</dbReference>
<dbReference type="EC" id="2.1.1.282" evidence="2"/>
<protein>
    <recommendedName>
        <fullName evidence="2">tRNA(Phe) 7-[(3-amino-3-carboxypropyl)-4-demethylwyosine(37)-N(4)]-methyltransferase</fullName>
        <ecNumber evidence="2">2.1.1.282</ecNumber>
    </recommendedName>
</protein>
<dbReference type="EMBL" id="CP056068">
    <property type="protein sequence ID" value="UKJ90188.2"/>
    <property type="molecule type" value="Genomic_DNA"/>
</dbReference>
<evidence type="ECO:0000256" key="8">
    <source>
        <dbReference type="SAM" id="MobiDB-lite"/>
    </source>
</evidence>
<dbReference type="InterPro" id="IPR029063">
    <property type="entry name" value="SAM-dependent_MTases_sf"/>
</dbReference>
<dbReference type="InterPro" id="IPR003827">
    <property type="entry name" value="tRNA_yW-synthesising"/>
</dbReference>
<feature type="region of interest" description="Disordered" evidence="8">
    <location>
        <begin position="69"/>
        <end position="96"/>
    </location>
</feature>
<dbReference type="InterPro" id="IPR030382">
    <property type="entry name" value="MeTrfase_TRM5/TYW2"/>
</dbReference>
<proteinExistence type="predicted"/>
<dbReference type="Pfam" id="PF02676">
    <property type="entry name" value="TYW3"/>
    <property type="match status" value="1"/>
</dbReference>
<feature type="domain" description="SAM-dependent methyltransferase TRM5/TYW2-type" evidence="9">
    <location>
        <begin position="950"/>
        <end position="1269"/>
    </location>
</feature>
<dbReference type="Proteomes" id="UP000244803">
    <property type="component" value="Chromosome 2"/>
</dbReference>
<dbReference type="CDD" id="cd02440">
    <property type="entry name" value="AdoMet_MTases"/>
    <property type="match status" value="1"/>
</dbReference>
<keyword evidence="5" id="KW-0949">S-adenosyl-L-methionine</keyword>
<keyword evidence="6" id="KW-0819">tRNA processing</keyword>
<keyword evidence="3" id="KW-0489">Methyltransferase</keyword>
<comment type="pathway">
    <text evidence="1">tRNA modification; wybutosine-tRNA(Phe) biosynthesis.</text>
</comment>
<evidence type="ECO:0000256" key="4">
    <source>
        <dbReference type="ARBA" id="ARBA00022679"/>
    </source>
</evidence>
<dbReference type="SUPFAM" id="SSF117281">
    <property type="entry name" value="Kelch motif"/>
    <property type="match status" value="1"/>
</dbReference>
<dbReference type="Pfam" id="PF02475">
    <property type="entry name" value="TRM5-TYW2_MTfase"/>
    <property type="match status" value="1"/>
</dbReference>
<dbReference type="GO" id="GO:0005737">
    <property type="term" value="C:cytoplasm"/>
    <property type="evidence" value="ECO:0007669"/>
    <property type="project" value="TreeGrafter"/>
</dbReference>
<dbReference type="GO" id="GO:0031591">
    <property type="term" value="P:wybutosine biosynthetic process"/>
    <property type="evidence" value="ECO:0007669"/>
    <property type="project" value="TreeGrafter"/>
</dbReference>
<evidence type="ECO:0000256" key="3">
    <source>
        <dbReference type="ARBA" id="ARBA00022603"/>
    </source>
</evidence>
<dbReference type="Gene3D" id="2.120.10.80">
    <property type="entry name" value="Kelch-type beta propeller"/>
    <property type="match status" value="1"/>
</dbReference>